<evidence type="ECO:0000313" key="2">
    <source>
        <dbReference type="EMBL" id="ETO75939.1"/>
    </source>
</evidence>
<dbReference type="Gene3D" id="3.30.420.10">
    <property type="entry name" value="Ribonuclease H-like superfamily/Ribonuclease H"/>
    <property type="match status" value="1"/>
</dbReference>
<dbReference type="EMBL" id="ANJA01001613">
    <property type="protein sequence ID" value="ETO75939.1"/>
    <property type="molecule type" value="Genomic_DNA"/>
</dbReference>
<evidence type="ECO:0000313" key="3">
    <source>
        <dbReference type="Proteomes" id="UP000028582"/>
    </source>
</evidence>
<dbReference type="GO" id="GO:0003676">
    <property type="term" value="F:nucleic acid binding"/>
    <property type="evidence" value="ECO:0007669"/>
    <property type="project" value="InterPro"/>
</dbReference>
<reference evidence="2 3" key="1">
    <citation type="submission" date="2013-11" db="EMBL/GenBank/DDBJ databases">
        <title>The Genome Sequence of Phytophthora parasitica P1976.</title>
        <authorList>
            <consortium name="The Broad Institute Genomics Platform"/>
            <person name="Russ C."/>
            <person name="Tyler B."/>
            <person name="Panabieres F."/>
            <person name="Shan W."/>
            <person name="Tripathy S."/>
            <person name="Grunwald N."/>
            <person name="Machado M."/>
            <person name="Johnson C.S."/>
            <person name="Walker B."/>
            <person name="Young S."/>
            <person name="Zeng Q."/>
            <person name="Gargeya S."/>
            <person name="Fitzgerald M."/>
            <person name="Haas B."/>
            <person name="Abouelleil A."/>
            <person name="Allen A.W."/>
            <person name="Alvarado L."/>
            <person name="Arachchi H.M."/>
            <person name="Berlin A.M."/>
            <person name="Chapman S.B."/>
            <person name="Gainer-Dewar J."/>
            <person name="Goldberg J."/>
            <person name="Griggs A."/>
            <person name="Gujja S."/>
            <person name="Hansen M."/>
            <person name="Howarth C."/>
            <person name="Imamovic A."/>
            <person name="Ireland A."/>
            <person name="Larimer J."/>
            <person name="McCowan C."/>
            <person name="Murphy C."/>
            <person name="Pearson M."/>
            <person name="Poon T.W."/>
            <person name="Priest M."/>
            <person name="Roberts A."/>
            <person name="Saif S."/>
            <person name="Shea T."/>
            <person name="Sisk P."/>
            <person name="Sykes S."/>
            <person name="Wortman J."/>
            <person name="Nusbaum C."/>
            <person name="Birren B."/>
        </authorList>
    </citation>
    <scope>NUCLEOTIDE SEQUENCE [LARGE SCALE GENOMIC DNA]</scope>
    <source>
        <strain evidence="2 3">P1976</strain>
    </source>
</reference>
<sequence>MPTEPKRGLAARTRVLDARNAGRDWMLVADCNDIPATTARDIVNRGTPEVKQRGGSRAACVNTPEMEAALVEYIEENCLYTLAQMQEMLHFDFGVRISTSLISKKLCDKMYTMKQVHVRVELETCNSAQNIKKRKDFADSLLAHEINGSFIVYYGETNYNIYCKRSQGRALIGERAVVKLPPSKGANLQLQCAISPEVGLVQWSKQRGNIKMEMNAAFVDDVYDAVKATDVYRDFFVGKTIVIILDNAPAHSQAEDLIKNRGDLELLRLGPYSPMCNPIEGCFSVLKARIKAFLVFNVDQMFDLPYGEKTERRMRLLENAADHGIECMDLRLVNRMARHSAHAVAAAARNEPMQYGL</sequence>
<dbReference type="InterPro" id="IPR009057">
    <property type="entry name" value="Homeodomain-like_sf"/>
</dbReference>
<dbReference type="PANTHER" id="PTHR48472">
    <property type="entry name" value="TC1-LIKE TRANSPOSASE DDE DOMAIN-CONTAINING PROTEIN"/>
    <property type="match status" value="1"/>
</dbReference>
<organism evidence="2 3">
    <name type="scientific">Phytophthora nicotianae P1976</name>
    <dbReference type="NCBI Taxonomy" id="1317066"/>
    <lineage>
        <taxon>Eukaryota</taxon>
        <taxon>Sar</taxon>
        <taxon>Stramenopiles</taxon>
        <taxon>Oomycota</taxon>
        <taxon>Peronosporomycetes</taxon>
        <taxon>Peronosporales</taxon>
        <taxon>Peronosporaceae</taxon>
        <taxon>Phytophthora</taxon>
    </lineage>
</organism>
<dbReference type="Proteomes" id="UP000028582">
    <property type="component" value="Unassembled WGS sequence"/>
</dbReference>
<feature type="domain" description="Tc1-like transposase DDE" evidence="1">
    <location>
        <begin position="152"/>
        <end position="292"/>
    </location>
</feature>
<accession>A0A081AAM8</accession>
<proteinExistence type="predicted"/>
<protein>
    <recommendedName>
        <fullName evidence="1">Tc1-like transposase DDE domain-containing protein</fullName>
    </recommendedName>
</protein>
<dbReference type="PANTHER" id="PTHR48472:SF1">
    <property type="entry name" value="TC1-LIKE TRANSPOSASE DDE DOMAIN-CONTAINING PROTEIN"/>
    <property type="match status" value="1"/>
</dbReference>
<dbReference type="OrthoDB" id="118294at2759"/>
<evidence type="ECO:0000259" key="1">
    <source>
        <dbReference type="Pfam" id="PF13358"/>
    </source>
</evidence>
<name>A0A081AAM8_PHYNI</name>
<gene>
    <name evidence="2" type="ORF">F444_08584</name>
</gene>
<dbReference type="SUPFAM" id="SSF46689">
    <property type="entry name" value="Homeodomain-like"/>
    <property type="match status" value="1"/>
</dbReference>
<dbReference type="InterPro" id="IPR038717">
    <property type="entry name" value="Tc1-like_DDE_dom"/>
</dbReference>
<dbReference type="InterPro" id="IPR036397">
    <property type="entry name" value="RNaseH_sf"/>
</dbReference>
<dbReference type="Pfam" id="PF13358">
    <property type="entry name" value="DDE_3"/>
    <property type="match status" value="1"/>
</dbReference>
<dbReference type="AlphaFoldDB" id="A0A081AAM8"/>
<comment type="caution">
    <text evidence="2">The sequence shown here is derived from an EMBL/GenBank/DDBJ whole genome shotgun (WGS) entry which is preliminary data.</text>
</comment>